<dbReference type="GO" id="GO:0004519">
    <property type="term" value="F:endonuclease activity"/>
    <property type="evidence" value="ECO:0007669"/>
    <property type="project" value="UniProtKB-KW"/>
</dbReference>
<reference evidence="1 2" key="1">
    <citation type="submission" date="2014-07" db="EMBL/GenBank/DDBJ databases">
        <title>Methanogenic archaea and the global carbon cycle.</title>
        <authorList>
            <person name="Henriksen J.R."/>
            <person name="Luke J."/>
            <person name="Reinhart S."/>
            <person name="Benedict M.N."/>
            <person name="Youngblut N.D."/>
            <person name="Metcalf M.E."/>
            <person name="Whitaker R.J."/>
            <person name="Metcalf W.W."/>
        </authorList>
    </citation>
    <scope>NUCLEOTIDE SEQUENCE [LARGE SCALE GENOMIC DNA]</scope>
    <source>
        <strain evidence="1 2">Z-7289</strain>
    </source>
</reference>
<keyword evidence="1" id="KW-0378">Hydrolase</keyword>
<dbReference type="Proteomes" id="UP000033072">
    <property type="component" value="Chromosome"/>
</dbReference>
<dbReference type="EMBL" id="CP009515">
    <property type="protein sequence ID" value="AKB76166.1"/>
    <property type="molecule type" value="Genomic_DNA"/>
</dbReference>
<proteinExistence type="predicted"/>
<evidence type="ECO:0000313" key="2">
    <source>
        <dbReference type="Proteomes" id="UP000033072"/>
    </source>
</evidence>
<dbReference type="AlphaFoldDB" id="A0A0E3S6M3"/>
<dbReference type="KEGG" id="mls:MSLAZ_2905"/>
<organism evidence="1 2">
    <name type="scientific">Methanosarcina lacustris Z-7289</name>
    <dbReference type="NCBI Taxonomy" id="1434111"/>
    <lineage>
        <taxon>Archaea</taxon>
        <taxon>Methanobacteriati</taxon>
        <taxon>Methanobacteriota</taxon>
        <taxon>Stenosarchaea group</taxon>
        <taxon>Methanomicrobia</taxon>
        <taxon>Methanosarcinales</taxon>
        <taxon>Methanosarcinaceae</taxon>
        <taxon>Methanosarcina</taxon>
    </lineage>
</organism>
<keyword evidence="1" id="KW-0540">Nuclease</keyword>
<evidence type="ECO:0000313" key="1">
    <source>
        <dbReference type="EMBL" id="AKB76166.1"/>
    </source>
</evidence>
<dbReference type="PATRIC" id="fig|1434111.4.peg.3841"/>
<accession>A0A0E3S6M3</accession>
<name>A0A0E3S6M3_9EURY</name>
<gene>
    <name evidence="1" type="ORF">MSLAZ_2905</name>
</gene>
<keyword evidence="2" id="KW-1185">Reference proteome</keyword>
<keyword evidence="1" id="KW-0255">Endonuclease</keyword>
<dbReference type="HOGENOM" id="CLU_3263779_0_0_2"/>
<sequence length="41" mass="4586">MQGINHKYCNILSRVDGYEYATEHLEVDGIPPTTKVIGILP</sequence>
<protein>
    <submittedName>
        <fullName evidence="1">HNH endonuclease</fullName>
    </submittedName>
</protein>